<evidence type="ECO:0000313" key="3">
    <source>
        <dbReference type="EMBL" id="QIK74053.1"/>
    </source>
</evidence>
<keyword evidence="2" id="KW-0812">Transmembrane</keyword>
<reference evidence="3 4" key="1">
    <citation type="submission" date="2020-03" db="EMBL/GenBank/DDBJ databases">
        <title>Nocardioides sp. nov., isolated from fish.</title>
        <authorList>
            <person name="Hyun D.-W."/>
            <person name="Bae J.-W."/>
        </authorList>
    </citation>
    <scope>NUCLEOTIDE SEQUENCE [LARGE SCALE GENOMIC DNA]</scope>
    <source>
        <strain evidence="3 4">HDW12A</strain>
    </source>
</reference>
<evidence type="ECO:0000256" key="1">
    <source>
        <dbReference type="SAM" id="MobiDB-lite"/>
    </source>
</evidence>
<sequence>MKTEPLLGVDDTTEHLRDTPPGPKGRWSRRAGVALLVLIIVAAALGLLGPMTGDKTASAAGYTLSVEHPRVTRAGQPAPLQLRIESSVGFEKAVQVRLCAELFDDMDFQNWYPNPAAETAAPSWIDYEFDPPVAGDVLEIHLDAREAPGQFGEVDDCTVSVLVEDEPVVSTSFNVWRLP</sequence>
<keyword evidence="2" id="KW-0472">Membrane</keyword>
<evidence type="ECO:0000256" key="2">
    <source>
        <dbReference type="SAM" id="Phobius"/>
    </source>
</evidence>
<evidence type="ECO:0000313" key="4">
    <source>
        <dbReference type="Proteomes" id="UP000502035"/>
    </source>
</evidence>
<gene>
    <name evidence="3" type="ORF">G7071_00925</name>
</gene>
<feature type="region of interest" description="Disordered" evidence="1">
    <location>
        <begin position="1"/>
        <end position="26"/>
    </location>
</feature>
<dbReference type="AlphaFoldDB" id="A0A6G7YB82"/>
<keyword evidence="2" id="KW-1133">Transmembrane helix</keyword>
<organism evidence="3 4">
    <name type="scientific">Nocardioides piscis</name>
    <dbReference type="NCBI Taxonomy" id="2714938"/>
    <lineage>
        <taxon>Bacteria</taxon>
        <taxon>Bacillati</taxon>
        <taxon>Actinomycetota</taxon>
        <taxon>Actinomycetes</taxon>
        <taxon>Propionibacteriales</taxon>
        <taxon>Nocardioidaceae</taxon>
        <taxon>Nocardioides</taxon>
    </lineage>
</organism>
<protein>
    <submittedName>
        <fullName evidence="3">Uncharacterized protein</fullName>
    </submittedName>
</protein>
<keyword evidence="4" id="KW-1185">Reference proteome</keyword>
<accession>A0A6G7YB82</accession>
<dbReference type="EMBL" id="CP049866">
    <property type="protein sequence ID" value="QIK74053.1"/>
    <property type="molecule type" value="Genomic_DNA"/>
</dbReference>
<dbReference type="KEGG" id="npi:G7071_00925"/>
<dbReference type="Proteomes" id="UP000502035">
    <property type="component" value="Chromosome"/>
</dbReference>
<dbReference type="RefSeq" id="WP_166313509.1">
    <property type="nucleotide sequence ID" value="NZ_CP049866.1"/>
</dbReference>
<proteinExistence type="predicted"/>
<name>A0A6G7YB82_9ACTN</name>
<feature type="transmembrane region" description="Helical" evidence="2">
    <location>
        <begin position="31"/>
        <end position="48"/>
    </location>
</feature>